<dbReference type="Proteomes" id="UP000694005">
    <property type="component" value="Chromosome A04"/>
</dbReference>
<reference evidence="1 2" key="1">
    <citation type="submission" date="2021-07" db="EMBL/GenBank/DDBJ databases">
        <authorList>
            <consortium name="Genoscope - CEA"/>
            <person name="William W."/>
        </authorList>
    </citation>
    <scope>NUCLEOTIDE SEQUENCE [LARGE SCALE GENOMIC DNA]</scope>
</reference>
<sequence>SKTKLFLTSCSKKCLLSNHHHPSPPPLHYRGQVPSPVGQFRRQSWLRVKYSSRVLLLSCYRSY</sequence>
<organism evidence="1 2">
    <name type="scientific">Brassica campestris</name>
    <name type="common">Field mustard</name>
    <dbReference type="NCBI Taxonomy" id="3711"/>
    <lineage>
        <taxon>Eukaryota</taxon>
        <taxon>Viridiplantae</taxon>
        <taxon>Streptophyta</taxon>
        <taxon>Embryophyta</taxon>
        <taxon>Tracheophyta</taxon>
        <taxon>Spermatophyta</taxon>
        <taxon>Magnoliopsida</taxon>
        <taxon>eudicotyledons</taxon>
        <taxon>Gunneridae</taxon>
        <taxon>Pentapetalae</taxon>
        <taxon>rosids</taxon>
        <taxon>malvids</taxon>
        <taxon>Brassicales</taxon>
        <taxon>Brassicaceae</taxon>
        <taxon>Brassiceae</taxon>
        <taxon>Brassica</taxon>
    </lineage>
</organism>
<dbReference type="Gramene" id="A04p06980.2_BraZ1">
    <property type="protein sequence ID" value="A04p06980.2_BraZ1.CDS.1"/>
    <property type="gene ID" value="A04g06980.2_BraZ1"/>
</dbReference>
<dbReference type="EMBL" id="LS974620">
    <property type="protein sequence ID" value="CAG7905797.1"/>
    <property type="molecule type" value="Genomic_DNA"/>
</dbReference>
<protein>
    <submittedName>
        <fullName evidence="1">Uncharacterized protein</fullName>
    </submittedName>
</protein>
<evidence type="ECO:0000313" key="1">
    <source>
        <dbReference type="EMBL" id="CAG7905797.1"/>
    </source>
</evidence>
<accession>A0A8D9MBA6</accession>
<dbReference type="AlphaFoldDB" id="A0A8D9MBA6"/>
<feature type="non-terminal residue" evidence="1">
    <location>
        <position position="1"/>
    </location>
</feature>
<gene>
    <name evidence="1" type="ORF">BRAPAZ1V2_A04P06980.2</name>
</gene>
<proteinExistence type="predicted"/>
<name>A0A8D9MBA6_BRACM</name>
<evidence type="ECO:0000313" key="2">
    <source>
        <dbReference type="Proteomes" id="UP000694005"/>
    </source>
</evidence>